<keyword evidence="6" id="KW-1185">Reference proteome</keyword>
<feature type="region of interest" description="Disordered" evidence="2">
    <location>
        <begin position="32"/>
        <end position="83"/>
    </location>
</feature>
<dbReference type="OrthoDB" id="5851879at2759"/>
<feature type="domain" description="Reverse transcriptase" evidence="3">
    <location>
        <begin position="964"/>
        <end position="1180"/>
    </location>
</feature>
<dbReference type="Proteomes" id="UP000230233">
    <property type="component" value="Chromosome II"/>
</dbReference>
<keyword evidence="1" id="KW-0175">Coiled coil</keyword>
<dbReference type="InterPro" id="IPR000477">
    <property type="entry name" value="RT_dom"/>
</dbReference>
<evidence type="ECO:0000256" key="1">
    <source>
        <dbReference type="SAM" id="Coils"/>
    </source>
</evidence>
<dbReference type="GO" id="GO:0015074">
    <property type="term" value="P:DNA integration"/>
    <property type="evidence" value="ECO:0007669"/>
    <property type="project" value="InterPro"/>
</dbReference>
<dbReference type="InterPro" id="IPR005312">
    <property type="entry name" value="DUF1759"/>
</dbReference>
<dbReference type="STRING" id="1611254.A0A2G5V4N5"/>
<dbReference type="InterPro" id="IPR001584">
    <property type="entry name" value="Integrase_cat-core"/>
</dbReference>
<dbReference type="Gene3D" id="2.40.70.10">
    <property type="entry name" value="Acid Proteases"/>
    <property type="match status" value="1"/>
</dbReference>
<dbReference type="SMART" id="SM00343">
    <property type="entry name" value="ZnF_C2HC"/>
    <property type="match status" value="2"/>
</dbReference>
<feature type="compositionally biased region" description="Basic and acidic residues" evidence="2">
    <location>
        <begin position="52"/>
        <end position="68"/>
    </location>
</feature>
<dbReference type="InterPro" id="IPR008042">
    <property type="entry name" value="Retrotrans_Pao"/>
</dbReference>
<dbReference type="GO" id="GO:0003676">
    <property type="term" value="F:nucleic acid binding"/>
    <property type="evidence" value="ECO:0007669"/>
    <property type="project" value="InterPro"/>
</dbReference>
<feature type="domain" description="Integrase catalytic" evidence="4">
    <location>
        <begin position="1697"/>
        <end position="1888"/>
    </location>
</feature>
<organism evidence="5 6">
    <name type="scientific">Caenorhabditis nigoni</name>
    <dbReference type="NCBI Taxonomy" id="1611254"/>
    <lineage>
        <taxon>Eukaryota</taxon>
        <taxon>Metazoa</taxon>
        <taxon>Ecdysozoa</taxon>
        <taxon>Nematoda</taxon>
        <taxon>Chromadorea</taxon>
        <taxon>Rhabditida</taxon>
        <taxon>Rhabditina</taxon>
        <taxon>Rhabditomorpha</taxon>
        <taxon>Rhabditoidea</taxon>
        <taxon>Rhabditidae</taxon>
        <taxon>Peloderinae</taxon>
        <taxon>Caenorhabditis</taxon>
    </lineage>
</organism>
<name>A0A2G5V4N5_9PELO</name>
<dbReference type="InterPro" id="IPR043128">
    <property type="entry name" value="Rev_trsase/Diguanyl_cyclase"/>
</dbReference>
<feature type="compositionally biased region" description="Polar residues" evidence="2">
    <location>
        <begin position="169"/>
        <end position="185"/>
    </location>
</feature>
<proteinExistence type="predicted"/>
<dbReference type="EMBL" id="PDUG01000002">
    <property type="protein sequence ID" value="PIC46738.1"/>
    <property type="molecule type" value="Genomic_DNA"/>
</dbReference>
<evidence type="ECO:0000259" key="4">
    <source>
        <dbReference type="PROSITE" id="PS50994"/>
    </source>
</evidence>
<feature type="compositionally biased region" description="Basic residues" evidence="2">
    <location>
        <begin position="2043"/>
        <end position="2053"/>
    </location>
</feature>
<dbReference type="InterPro" id="IPR012337">
    <property type="entry name" value="RNaseH-like_sf"/>
</dbReference>
<evidence type="ECO:0008006" key="7">
    <source>
        <dbReference type="Google" id="ProtNLM"/>
    </source>
</evidence>
<dbReference type="PROSITE" id="PS50878">
    <property type="entry name" value="RT_POL"/>
    <property type="match status" value="1"/>
</dbReference>
<evidence type="ECO:0000313" key="5">
    <source>
        <dbReference type="EMBL" id="PIC46738.1"/>
    </source>
</evidence>
<dbReference type="InterPro" id="IPR036397">
    <property type="entry name" value="RNaseH_sf"/>
</dbReference>
<dbReference type="Gene3D" id="3.10.10.10">
    <property type="entry name" value="HIV Type 1 Reverse Transcriptase, subunit A, domain 1"/>
    <property type="match status" value="1"/>
</dbReference>
<dbReference type="Pfam" id="PF00078">
    <property type="entry name" value="RVT_1"/>
    <property type="match status" value="1"/>
</dbReference>
<feature type="compositionally biased region" description="Basic and acidic residues" evidence="2">
    <location>
        <begin position="2158"/>
        <end position="2192"/>
    </location>
</feature>
<comment type="caution">
    <text evidence="5">The sequence shown here is derived from an EMBL/GenBank/DDBJ whole genome shotgun (WGS) entry which is preliminary data.</text>
</comment>
<sequence>MSHAEKKGSLAQLKKDIRGILIQMGIDSAEESKIDDQCENQRLGHSVGGNHNDGRVTRSRSKQSEVRSEGPSTSSDPRRQQQLVPAKKLFEDSADALNKSIIIEKPEETYNSQILQRIEAIEKEVRSVKADTNEEKEVNRRNSEDIMKKLERLGDQMEVLATTERTRQAPRQNWTAAPSQPSNCIGFNQSTGRPIMGYGIGEAEVQARPSGVRNTEAEAHKIMVITNILKPFNGDASSYPMFISNFDHFVHNDDSIPKMMKQSILISKLEGQAAQEMQSAELSDANYDILRANLHRQYGQSKYQRDVLINKLQSINFDKPTIKEVESAMNEFCNTANKLQCFKVDINDQFFIRAFVGRLPTTLRAKIVRKYHERDCTFNEISKSVYDLLLEKITIETFDGPKEVAKPDEILINTFGGRKDAKKSEEPSKRFTSRRSTRLAPPSKLFPCVYCEKEDHNAIQCTWSVGQKREAAITKKLCMNCLSDKHLSKDCKSKFNCFHCKARHFSGHCNNTNMASSKINNFATIYDLSDDEELAEQLFHVFRQEPGSSNEAGHQVVQSIALANTFVPNPTAGAGPSELNPALKIPNEQCVPQDGHSWLDSFVSIENLDTLSKRVSTQDGGRPEDHDEEPIQINISKLTDAQAQLPFIQLRTPNGDKLIALADSGAQSSVISTKAAEKFGLPVIGRKRMAFSGFVADSQPEWYPYYKLEIMDKHGKTWVTSMPSFHRMSTTFRAPDFSKEDEQYLIKNSLHVEEITGLASFDGQQIDVILGNNVLNKIKKLEKVVTHDLPSGRTIDELLIGFVNHPPPVDGAFVPAGQAVNINVIGEMEHINIHTIDTEDYDANPYEAKLPNHVSNAKLSKMMEQSTSLETVGIENPTLVQSKEDLDNDLIEQFKKSAIRDEDNKIYVQFPFNGRQAQLGENYPIAVRRLESMCKTKLKTSEARRKYHDIIKEQVASGIIEEVTPEMEKDGPSSYLPSSVVIREESNYTKLRIVHDASAHMRGELSLNDCLYPGPALLNKIVGILMRARLGKYLMASDLEKAFHQIRLQMQCRNYVKFLWMKDPELGPAQDNIVEYRFARIPFGVTSSPFLLAVTILLYLDIYPTEINDRIKRNLYVDNVLFVANSIEDLVKVYFQAKQLFGKMFMNLREFLVNSNTVMEKINEKDRAPSSTNKLLGLMWDSKKDTLSIKIATPPVNVPTKRELFAFLAKTYDPCGLITPLIVQLKKLLSDVCYENTGWNEKIPDHLIPAWITAKAMFDGKKCEIPRQIVSSYDFTKTEIVMFSDASKDHYATAAYLRYQFQNKPAEARLIMSKSKVKPCRSGPEFTIPRMELISLELATNAAIMLVKELDAQPCRVTFFSDSTCVLYWVLRKGTSMPGMKWVSNRIKSILKNIEDLRTIHRIQVDLRHVRTDENPADIATRGEALTKLLTDPLWNDGGEMLKLEDVHWPPIFNESFEDPTGFREIAVKLGIIKEETEDQRAERIRINSIATCTEYQSIVPYEKTDSSIVLISRMNRVCQAVQKLVQKRNARHPEKKIIFKGPTMTEYQKACEDQNEVTKREIVKKFIIGDHYQDAKHRLGLDIPKKCKPIIEDGLLRRFETRFASADNPRFTKDMRYPIVIIAKHSLARLLVMESHLKLNHQGIQDIVANVQRKYWIQDVTAVARRARGACFTCQKLHSKPYSYPFTRNLPQSRTTLVGPFIHVGLDYLGPLKYQLAGDPSKTGKVWVLLITCLVTRAVHLEIVTNNQTSGFINALRRFIGRRGTPKSILSDNATQFKLGYSIINADLKTLVNKSATLTSFMAQHEIEIKHITPLSPWQGGIYERLVALVKNMINKVLGHTNLPFLELETLLIEVEGILNSRPITPNKKDASDCPALRPADFLYPNAMLALPEKTDSVIDVIKQGDSEGLARQLLEQTGRIKEQLWDQFATSYFQALKDFVPKKAAHSRLQPKTGHVVLIQTKALPRYKWPIGIIVGITRSKDGSVQSVAVKTKDYTLEKPVNQLIPLEDPGDEEDSSVTDSSAKPDPVASTKAAPVLQSRGRPKGSKNKKKSGVDDSIQKPSSSEVSLQDKPKRRRGRPRKDPATQPSTNTTPSTSTQPSTTTQPSSATEETRSRPYLPRQVKLIASMPSPDENGPEKKASEPELATPAGPKPKAMCREKEEKSPAKQSDVSRMEKKGNINKSARRDARSARMKVMKPVSVKMDNGGSKMSIQEQLPKQQFNIQKPKDETDVACLQLEGELAQTVKTMEEYKVAMFQIHTILLTMIRRGNGTNDMENCKSEKGQAAAEKLNREVVQTENFWKSDTFLQPAMNQAIAKNSQILAAAERNLQEQAPGHMKKLKKFLHVHWPRYVEMKKELGKVVKLQKPDSQTVRAEYVKSISEFVKEKYLKVKNDHLGEIQSVLVELSFFHHASASAWHRIAERKLPKVGYQPETFDFKQFFGPPPKP</sequence>
<dbReference type="PANTHER" id="PTHR47331">
    <property type="entry name" value="PHD-TYPE DOMAIN-CONTAINING PROTEIN"/>
    <property type="match status" value="1"/>
</dbReference>
<dbReference type="InterPro" id="IPR001878">
    <property type="entry name" value="Znf_CCHC"/>
</dbReference>
<feature type="region of interest" description="Disordered" evidence="2">
    <location>
        <begin position="418"/>
        <end position="438"/>
    </location>
</feature>
<dbReference type="Gene3D" id="3.30.420.10">
    <property type="entry name" value="Ribonuclease H-like superfamily/Ribonuclease H"/>
    <property type="match status" value="1"/>
</dbReference>
<protein>
    <recommendedName>
        <fullName evidence="7">Integrase catalytic domain-containing protein</fullName>
    </recommendedName>
</protein>
<dbReference type="Pfam" id="PF05380">
    <property type="entry name" value="Peptidase_A17"/>
    <property type="match status" value="1"/>
</dbReference>
<evidence type="ECO:0000259" key="3">
    <source>
        <dbReference type="PROSITE" id="PS50878"/>
    </source>
</evidence>
<dbReference type="Pfam" id="PF18701">
    <property type="entry name" value="DUF5641"/>
    <property type="match status" value="1"/>
</dbReference>
<feature type="compositionally biased region" description="Low complexity" evidence="2">
    <location>
        <begin position="2086"/>
        <end position="2111"/>
    </location>
</feature>
<dbReference type="Gene3D" id="4.10.60.10">
    <property type="entry name" value="Zinc finger, CCHC-type"/>
    <property type="match status" value="1"/>
</dbReference>
<evidence type="ECO:0000256" key="2">
    <source>
        <dbReference type="SAM" id="MobiDB-lite"/>
    </source>
</evidence>
<dbReference type="SUPFAM" id="SSF56672">
    <property type="entry name" value="DNA/RNA polymerases"/>
    <property type="match status" value="1"/>
</dbReference>
<gene>
    <name evidence="5" type="primary">Cnig_chr_II.g6332</name>
    <name evidence="5" type="ORF">B9Z55_006332</name>
</gene>
<dbReference type="SUPFAM" id="SSF53098">
    <property type="entry name" value="Ribonuclease H-like"/>
    <property type="match status" value="1"/>
</dbReference>
<dbReference type="Gene3D" id="3.30.70.270">
    <property type="match status" value="1"/>
</dbReference>
<dbReference type="InterPro" id="IPR021109">
    <property type="entry name" value="Peptidase_aspartic_dom_sf"/>
</dbReference>
<feature type="compositionally biased region" description="Basic and acidic residues" evidence="2">
    <location>
        <begin position="418"/>
        <end position="429"/>
    </location>
</feature>
<accession>A0A2G5V4N5</accession>
<feature type="region of interest" description="Disordered" evidence="2">
    <location>
        <begin position="166"/>
        <end position="185"/>
    </location>
</feature>
<evidence type="ECO:0000313" key="6">
    <source>
        <dbReference type="Proteomes" id="UP000230233"/>
    </source>
</evidence>
<reference evidence="6" key="1">
    <citation type="submission" date="2017-10" db="EMBL/GenBank/DDBJ databases">
        <title>Rapid genome shrinkage in a self-fertile nematode reveals novel sperm competition proteins.</title>
        <authorList>
            <person name="Yin D."/>
            <person name="Schwarz E.M."/>
            <person name="Thomas C.G."/>
            <person name="Felde R.L."/>
            <person name="Korf I.F."/>
            <person name="Cutter A.D."/>
            <person name="Schartner C.M."/>
            <person name="Ralston E.J."/>
            <person name="Meyer B.J."/>
            <person name="Haag E.S."/>
        </authorList>
    </citation>
    <scope>NUCLEOTIDE SEQUENCE [LARGE SCALE GENOMIC DNA]</scope>
    <source>
        <strain evidence="6">JU1422</strain>
    </source>
</reference>
<dbReference type="PROSITE" id="PS50994">
    <property type="entry name" value="INTEGRASE"/>
    <property type="match status" value="1"/>
</dbReference>
<dbReference type="PANTHER" id="PTHR47331:SF1">
    <property type="entry name" value="GAG-LIKE PROTEIN"/>
    <property type="match status" value="1"/>
</dbReference>
<dbReference type="InterPro" id="IPR043502">
    <property type="entry name" value="DNA/RNA_pol_sf"/>
</dbReference>
<feature type="compositionally biased region" description="Polar residues" evidence="2">
    <location>
        <begin position="70"/>
        <end position="83"/>
    </location>
</feature>
<dbReference type="GO" id="GO:0042575">
    <property type="term" value="C:DNA polymerase complex"/>
    <property type="evidence" value="ECO:0007669"/>
    <property type="project" value="UniProtKB-ARBA"/>
</dbReference>
<feature type="region of interest" description="Disordered" evidence="2">
    <location>
        <begin position="2003"/>
        <end position="2195"/>
    </location>
</feature>
<dbReference type="Pfam" id="PF03564">
    <property type="entry name" value="DUF1759"/>
    <property type="match status" value="1"/>
</dbReference>
<feature type="coiled-coil region" evidence="1">
    <location>
        <begin position="111"/>
        <end position="153"/>
    </location>
</feature>
<dbReference type="InterPro" id="IPR040676">
    <property type="entry name" value="DUF5641"/>
</dbReference>
<dbReference type="GO" id="GO:0008270">
    <property type="term" value="F:zinc ion binding"/>
    <property type="evidence" value="ECO:0007669"/>
    <property type="project" value="InterPro"/>
</dbReference>